<feature type="compositionally biased region" description="Basic and acidic residues" evidence="1">
    <location>
        <begin position="1"/>
        <end position="18"/>
    </location>
</feature>
<dbReference type="AlphaFoldDB" id="A0A2W5T971"/>
<proteinExistence type="predicted"/>
<evidence type="ECO:0000313" key="2">
    <source>
        <dbReference type="EMBL" id="PZR12059.1"/>
    </source>
</evidence>
<protein>
    <submittedName>
        <fullName evidence="2">Uncharacterized protein</fullName>
    </submittedName>
</protein>
<feature type="region of interest" description="Disordered" evidence="1">
    <location>
        <begin position="106"/>
        <end position="131"/>
    </location>
</feature>
<gene>
    <name evidence="2" type="ORF">DI536_17230</name>
</gene>
<evidence type="ECO:0000313" key="3">
    <source>
        <dbReference type="Proteomes" id="UP000249061"/>
    </source>
</evidence>
<accession>A0A2W5T971</accession>
<sequence length="277" mass="29901">MAADDAPKLIKREDDEAKTMSPEAALWGGVDMDRSLEIRKSDVDARMAEAAAAEKADKEEGHEHASDARDDAEKSAKAKGLLKIFSWQKNQSGKPDPKAQLLKNEQTRQQAMKGNAPAFTKQGPSSTATSSARLPMVAARPLTSASASRLNAVGGVQQALMGTPARAERPPDAYALLKDARERGVLFVEDALAEGHSEEQEDPELAEAVEECIRLCFGVRGILRIGPGKNDKNEAIIVVATTNGFSEASLAVVPPKVHRFNTLIAIPFELLPLKRER</sequence>
<feature type="region of interest" description="Disordered" evidence="1">
    <location>
        <begin position="46"/>
        <end position="75"/>
    </location>
</feature>
<name>A0A2W5T971_9BACT</name>
<dbReference type="EMBL" id="QFQP01000013">
    <property type="protein sequence ID" value="PZR12059.1"/>
    <property type="molecule type" value="Genomic_DNA"/>
</dbReference>
<reference evidence="2 3" key="1">
    <citation type="submission" date="2017-08" db="EMBL/GenBank/DDBJ databases">
        <title>Infants hospitalized years apart are colonized by the same room-sourced microbial strains.</title>
        <authorList>
            <person name="Brooks B."/>
            <person name="Olm M.R."/>
            <person name="Firek B.A."/>
            <person name="Baker R."/>
            <person name="Thomas B.C."/>
            <person name="Morowitz M.J."/>
            <person name="Banfield J.F."/>
        </authorList>
    </citation>
    <scope>NUCLEOTIDE SEQUENCE [LARGE SCALE GENOMIC DNA]</scope>
    <source>
        <strain evidence="2">S2_003_000_R2_14</strain>
    </source>
</reference>
<feature type="compositionally biased region" description="Polar residues" evidence="1">
    <location>
        <begin position="122"/>
        <end position="131"/>
    </location>
</feature>
<evidence type="ECO:0000256" key="1">
    <source>
        <dbReference type="SAM" id="MobiDB-lite"/>
    </source>
</evidence>
<organism evidence="2 3">
    <name type="scientific">Archangium gephyra</name>
    <dbReference type="NCBI Taxonomy" id="48"/>
    <lineage>
        <taxon>Bacteria</taxon>
        <taxon>Pseudomonadati</taxon>
        <taxon>Myxococcota</taxon>
        <taxon>Myxococcia</taxon>
        <taxon>Myxococcales</taxon>
        <taxon>Cystobacterineae</taxon>
        <taxon>Archangiaceae</taxon>
        <taxon>Archangium</taxon>
    </lineage>
</organism>
<feature type="region of interest" description="Disordered" evidence="1">
    <location>
        <begin position="1"/>
        <end position="24"/>
    </location>
</feature>
<dbReference type="Proteomes" id="UP000249061">
    <property type="component" value="Unassembled WGS sequence"/>
</dbReference>
<comment type="caution">
    <text evidence="2">The sequence shown here is derived from an EMBL/GenBank/DDBJ whole genome shotgun (WGS) entry which is preliminary data.</text>
</comment>